<organism evidence="6 7">
    <name type="scientific">Elsinoe australis</name>
    <dbReference type="NCBI Taxonomy" id="40998"/>
    <lineage>
        <taxon>Eukaryota</taxon>
        <taxon>Fungi</taxon>
        <taxon>Dikarya</taxon>
        <taxon>Ascomycota</taxon>
        <taxon>Pezizomycotina</taxon>
        <taxon>Dothideomycetes</taxon>
        <taxon>Dothideomycetidae</taxon>
        <taxon>Myriangiales</taxon>
        <taxon>Elsinoaceae</taxon>
        <taxon>Elsinoe</taxon>
    </lineage>
</organism>
<gene>
    <name evidence="6" type="ORF">C1H76_3721</name>
</gene>
<feature type="compositionally biased region" description="Basic residues" evidence="4">
    <location>
        <begin position="14"/>
        <end position="23"/>
    </location>
</feature>
<feature type="compositionally biased region" description="Basic and acidic residues" evidence="4">
    <location>
        <begin position="71"/>
        <end position="82"/>
    </location>
</feature>
<sequence>MSDTAEESPAQRQARLRREKRNAKIQSGGADRLAKITGVSGRSAPAPEDVPTGPKKATVSDSADDPAEVDISEHHWTPEPRRVPTNPPSRSLTPALSSDGPDDPSADPMMRMMQQMMGGGMSGMGNDSNPNGAPMDLPPFLQAMMNGQAQTAQEAQQPKSDSAYVWRIIHAVFALSIAAYIALTTTFNGSKLSRLEKLDPMDGVGPNLFYLFATVETVLQSTRYFLEKGQLQGTGWLATIANSGMVPEPWGGYIKIAGRYLTIWQTVVGDAMVVVFILGFVAWWRGVAAA</sequence>
<dbReference type="InterPro" id="IPR028143">
    <property type="entry name" value="Get2/sif1"/>
</dbReference>
<dbReference type="AlphaFoldDB" id="A0A4V6DUD5"/>
<reference evidence="6 7" key="1">
    <citation type="submission" date="2018-02" db="EMBL/GenBank/DDBJ databases">
        <title>Draft genome sequences of Elsinoe sp., causing black scab on jojoba.</title>
        <authorList>
            <person name="Stodart B."/>
            <person name="Jeffress S."/>
            <person name="Ash G."/>
            <person name="Arun Chinnappa K."/>
        </authorList>
    </citation>
    <scope>NUCLEOTIDE SEQUENCE [LARGE SCALE GENOMIC DNA]</scope>
    <source>
        <strain evidence="6 7">Hillstone_2</strain>
    </source>
</reference>
<evidence type="ECO:0000256" key="4">
    <source>
        <dbReference type="SAM" id="MobiDB-lite"/>
    </source>
</evidence>
<keyword evidence="1 5" id="KW-0812">Transmembrane</keyword>
<evidence type="ECO:0000256" key="3">
    <source>
        <dbReference type="ARBA" id="ARBA00023136"/>
    </source>
</evidence>
<keyword evidence="3 5" id="KW-0472">Membrane</keyword>
<evidence type="ECO:0000313" key="6">
    <source>
        <dbReference type="EMBL" id="TKX24152.1"/>
    </source>
</evidence>
<evidence type="ECO:0000256" key="5">
    <source>
        <dbReference type="SAM" id="Phobius"/>
    </source>
</evidence>
<dbReference type="Proteomes" id="UP000308133">
    <property type="component" value="Unassembled WGS sequence"/>
</dbReference>
<accession>A0A4V6DUD5</accession>
<protein>
    <submittedName>
        <fullName evidence="6">Uncharacterized protein</fullName>
    </submittedName>
</protein>
<dbReference type="GO" id="GO:0006890">
    <property type="term" value="P:retrograde vesicle-mediated transport, Golgi to endoplasmic reticulum"/>
    <property type="evidence" value="ECO:0007669"/>
    <property type="project" value="TreeGrafter"/>
</dbReference>
<dbReference type="PANTHER" id="PTHR28263">
    <property type="entry name" value="GOLGI TO ER TRAFFIC PROTEIN 2"/>
    <property type="match status" value="1"/>
</dbReference>
<dbReference type="PANTHER" id="PTHR28263:SF1">
    <property type="entry name" value="GOLGI TO ER TRAFFIC PROTEIN 2"/>
    <property type="match status" value="1"/>
</dbReference>
<evidence type="ECO:0000313" key="7">
    <source>
        <dbReference type="Proteomes" id="UP000308133"/>
    </source>
</evidence>
<evidence type="ECO:0000256" key="1">
    <source>
        <dbReference type="ARBA" id="ARBA00022692"/>
    </source>
</evidence>
<comment type="caution">
    <text evidence="6">The sequence shown here is derived from an EMBL/GenBank/DDBJ whole genome shotgun (WGS) entry which is preliminary data.</text>
</comment>
<dbReference type="EMBL" id="PTQR01000047">
    <property type="protein sequence ID" value="TKX24152.1"/>
    <property type="molecule type" value="Genomic_DNA"/>
</dbReference>
<name>A0A4V6DUD5_9PEZI</name>
<evidence type="ECO:0000256" key="2">
    <source>
        <dbReference type="ARBA" id="ARBA00022989"/>
    </source>
</evidence>
<keyword evidence="2 5" id="KW-1133">Transmembrane helix</keyword>
<feature type="transmembrane region" description="Helical" evidence="5">
    <location>
        <begin position="263"/>
        <end position="284"/>
    </location>
</feature>
<proteinExistence type="predicted"/>
<dbReference type="Pfam" id="PF08690">
    <property type="entry name" value="GET2"/>
    <property type="match status" value="1"/>
</dbReference>
<feature type="transmembrane region" description="Helical" evidence="5">
    <location>
        <begin position="164"/>
        <end position="187"/>
    </location>
</feature>
<feature type="region of interest" description="Disordered" evidence="4">
    <location>
        <begin position="1"/>
        <end position="110"/>
    </location>
</feature>